<name>A0ABW3Q343_9BACT</name>
<proteinExistence type="predicted"/>
<evidence type="ECO:0000256" key="2">
    <source>
        <dbReference type="PROSITE-ProRule" id="PRU00169"/>
    </source>
</evidence>
<reference evidence="5" key="1">
    <citation type="journal article" date="2019" name="Int. J. Syst. Evol. Microbiol.">
        <title>The Global Catalogue of Microorganisms (GCM) 10K type strain sequencing project: providing services to taxonomists for standard genome sequencing and annotation.</title>
        <authorList>
            <consortium name="The Broad Institute Genomics Platform"/>
            <consortium name="The Broad Institute Genome Sequencing Center for Infectious Disease"/>
            <person name="Wu L."/>
            <person name="Ma J."/>
        </authorList>
    </citation>
    <scope>NUCLEOTIDE SEQUENCE [LARGE SCALE GENOMIC DNA]</scope>
    <source>
        <strain evidence="5">CCUG 55608</strain>
    </source>
</reference>
<dbReference type="SUPFAM" id="SSF52172">
    <property type="entry name" value="CheY-like"/>
    <property type="match status" value="1"/>
</dbReference>
<evidence type="ECO:0000259" key="3">
    <source>
        <dbReference type="PROSITE" id="PS50110"/>
    </source>
</evidence>
<dbReference type="Proteomes" id="UP001597116">
    <property type="component" value="Unassembled WGS sequence"/>
</dbReference>
<comment type="caution">
    <text evidence="4">The sequence shown here is derived from an EMBL/GenBank/DDBJ whole genome shotgun (WGS) entry which is preliminary data.</text>
</comment>
<gene>
    <name evidence="4" type="ORF">ACFQ4C_06680</name>
</gene>
<keyword evidence="1 2" id="KW-0597">Phosphoprotein</keyword>
<dbReference type="InterPro" id="IPR011006">
    <property type="entry name" value="CheY-like_superfamily"/>
</dbReference>
<dbReference type="Gene3D" id="3.40.50.2300">
    <property type="match status" value="1"/>
</dbReference>
<dbReference type="SMART" id="SM00448">
    <property type="entry name" value="REC"/>
    <property type="match status" value="1"/>
</dbReference>
<feature type="domain" description="Response regulatory" evidence="3">
    <location>
        <begin position="6"/>
        <end position="122"/>
    </location>
</feature>
<dbReference type="PANTHER" id="PTHR44591">
    <property type="entry name" value="STRESS RESPONSE REGULATOR PROTEIN 1"/>
    <property type="match status" value="1"/>
</dbReference>
<protein>
    <submittedName>
        <fullName evidence="4">Response regulator transcription factor</fullName>
    </submittedName>
</protein>
<evidence type="ECO:0000313" key="4">
    <source>
        <dbReference type="EMBL" id="MFD1140784.1"/>
    </source>
</evidence>
<dbReference type="EMBL" id="JBHTLP010000002">
    <property type="protein sequence ID" value="MFD1140784.1"/>
    <property type="molecule type" value="Genomic_DNA"/>
</dbReference>
<dbReference type="CDD" id="cd17574">
    <property type="entry name" value="REC_OmpR"/>
    <property type="match status" value="1"/>
</dbReference>
<dbReference type="PROSITE" id="PS50110">
    <property type="entry name" value="RESPONSE_REGULATORY"/>
    <property type="match status" value="1"/>
</dbReference>
<accession>A0ABW3Q343</accession>
<feature type="modified residue" description="4-aspartylphosphate" evidence="2">
    <location>
        <position position="55"/>
    </location>
</feature>
<evidence type="ECO:0000256" key="1">
    <source>
        <dbReference type="ARBA" id="ARBA00022553"/>
    </source>
</evidence>
<dbReference type="InterPro" id="IPR001789">
    <property type="entry name" value="Sig_transdc_resp-reg_receiver"/>
</dbReference>
<evidence type="ECO:0000313" key="5">
    <source>
        <dbReference type="Proteomes" id="UP001597116"/>
    </source>
</evidence>
<sequence length="144" mass="16231">MENKYSVLVVEDDTYIRKVLRHTLQTEFEVTTLNNGIEAMDWLEAGNPVDIIVTDLQMPYLSGQDLIRTIRASSLLRQVPIIVLSTFTDSATKIACLEQGADDYMIKPFNPLEVRAKINAILRRTSDKNGAVYSAPMPKNRPAF</sequence>
<organism evidence="4 5">
    <name type="scientific">Larkinella insperata</name>
    <dbReference type="NCBI Taxonomy" id="332158"/>
    <lineage>
        <taxon>Bacteria</taxon>
        <taxon>Pseudomonadati</taxon>
        <taxon>Bacteroidota</taxon>
        <taxon>Cytophagia</taxon>
        <taxon>Cytophagales</taxon>
        <taxon>Spirosomataceae</taxon>
        <taxon>Larkinella</taxon>
    </lineage>
</organism>
<keyword evidence="5" id="KW-1185">Reference proteome</keyword>
<dbReference type="RefSeq" id="WP_265989069.1">
    <property type="nucleotide sequence ID" value="NZ_CP110973.1"/>
</dbReference>
<dbReference type="PANTHER" id="PTHR44591:SF3">
    <property type="entry name" value="RESPONSE REGULATORY DOMAIN-CONTAINING PROTEIN"/>
    <property type="match status" value="1"/>
</dbReference>
<dbReference type="InterPro" id="IPR050595">
    <property type="entry name" value="Bact_response_regulator"/>
</dbReference>
<dbReference type="Pfam" id="PF00072">
    <property type="entry name" value="Response_reg"/>
    <property type="match status" value="1"/>
</dbReference>